<feature type="transmembrane region" description="Helical" evidence="1">
    <location>
        <begin position="243"/>
        <end position="265"/>
    </location>
</feature>
<keyword evidence="5" id="KW-1185">Reference proteome</keyword>
<feature type="transmembrane region" description="Helical" evidence="1">
    <location>
        <begin position="396"/>
        <end position="421"/>
    </location>
</feature>
<dbReference type="PANTHER" id="PTHR39084:SF1">
    <property type="entry name" value="DUF4010 DOMAIN-CONTAINING PROTEIN"/>
    <property type="match status" value="1"/>
</dbReference>
<feature type="transmembrane region" description="Helical" evidence="1">
    <location>
        <begin position="365"/>
        <end position="384"/>
    </location>
</feature>
<feature type="transmembrane region" description="Helical" evidence="1">
    <location>
        <begin position="310"/>
        <end position="327"/>
    </location>
</feature>
<protein>
    <submittedName>
        <fullName evidence="4">MgtC/SapB family protein</fullName>
    </submittedName>
</protein>
<dbReference type="AlphaFoldDB" id="A0AAE3U0D0"/>
<organism evidence="4 5">
    <name type="scientific">Ferirhizobium litorale</name>
    <dbReference type="NCBI Taxonomy" id="2927786"/>
    <lineage>
        <taxon>Bacteria</taxon>
        <taxon>Pseudomonadati</taxon>
        <taxon>Pseudomonadota</taxon>
        <taxon>Alphaproteobacteria</taxon>
        <taxon>Hyphomicrobiales</taxon>
        <taxon>Rhizobiaceae</taxon>
        <taxon>Ferirhizobium</taxon>
    </lineage>
</organism>
<keyword evidence="1" id="KW-0812">Transmembrane</keyword>
<gene>
    <name evidence="4" type="ORF">MRS75_07530</name>
</gene>
<evidence type="ECO:0000256" key="1">
    <source>
        <dbReference type="SAM" id="Phobius"/>
    </source>
</evidence>
<feature type="transmembrane region" description="Helical" evidence="1">
    <location>
        <begin position="272"/>
        <end position="290"/>
    </location>
</feature>
<feature type="transmembrane region" description="Helical" evidence="1">
    <location>
        <begin position="121"/>
        <end position="139"/>
    </location>
</feature>
<feature type="transmembrane region" description="Helical" evidence="1">
    <location>
        <begin position="68"/>
        <end position="85"/>
    </location>
</feature>
<dbReference type="Pfam" id="PF13194">
    <property type="entry name" value="DUF4010"/>
    <property type="match status" value="1"/>
</dbReference>
<accession>A0AAE3U0D0</accession>
<feature type="transmembrane region" description="Helical" evidence="1">
    <location>
        <begin position="38"/>
        <end position="56"/>
    </location>
</feature>
<proteinExistence type="predicted"/>
<feature type="domain" description="MgtC/SapB/SrpB/YhiD N-terminal" evidence="2">
    <location>
        <begin position="10"/>
        <end position="141"/>
    </location>
</feature>
<name>A0AAE3U0D0_9HYPH</name>
<dbReference type="RefSeq" id="WP_311786043.1">
    <property type="nucleotide sequence ID" value="NZ_JALDYY010000003.1"/>
</dbReference>
<dbReference type="Pfam" id="PF02308">
    <property type="entry name" value="MgtC"/>
    <property type="match status" value="1"/>
</dbReference>
<dbReference type="InterPro" id="IPR049177">
    <property type="entry name" value="MgtC_SapB_SrpB_YhiD_N"/>
</dbReference>
<sequence>MDELELFQRLGLAIAIGAAVGVERHWRARDVGEGQRTAGIRTFTLIGMLGGITGLLERYLAQGTGSSGILLATFFLALAAVVAAFEYREAVDEESYSATSVVVAMVTFSLGALAVLGDMTIASAGGVIALGILASREFLHTLMKKLQWKELQSAIILLAMTFVLLPIVPADPIGPFGGVSPRKILLLAIMLAGISYCGYIAAKLVGSSKGDVLAGAIGGIVSSTAVAISFAQRSAESGPPRSLAAGVITATAISLVRTGFLVIALAAALVPYLLPPFFAGAAVSLGYAYFLARRGEPRETSHAMNNPFELLSVAKMALLLVFVAFLARAASDYFGQRGLLIASALTGLADVDAVAVTVADMLGSLALPTAALAIGVAVLVNTFAKAVYATAFGVRAFSLHVWIASMLATAAAVATATAGLLI</sequence>
<feature type="transmembrane region" description="Helical" evidence="1">
    <location>
        <begin position="212"/>
        <end position="231"/>
    </location>
</feature>
<reference evidence="4" key="1">
    <citation type="submission" date="2022-03" db="EMBL/GenBank/DDBJ databases">
        <title>Fererhizobium litorale gen. nov., sp. nov., isolated from sandy sediments of the Sea of Japan seashore.</title>
        <authorList>
            <person name="Romanenko L."/>
            <person name="Kurilenko V."/>
            <person name="Otstavnykh N."/>
            <person name="Svetashev V."/>
            <person name="Tekutyeva L."/>
            <person name="Isaeva M."/>
            <person name="Mikhailov V."/>
        </authorList>
    </citation>
    <scope>NUCLEOTIDE SEQUENCE</scope>
    <source>
        <strain evidence="4">KMM 9576</strain>
    </source>
</reference>
<keyword evidence="1" id="KW-0472">Membrane</keyword>
<keyword evidence="1" id="KW-1133">Transmembrane helix</keyword>
<feature type="transmembrane region" description="Helical" evidence="1">
    <location>
        <begin position="151"/>
        <end position="169"/>
    </location>
</feature>
<evidence type="ECO:0000259" key="2">
    <source>
        <dbReference type="Pfam" id="PF02308"/>
    </source>
</evidence>
<evidence type="ECO:0000259" key="3">
    <source>
        <dbReference type="Pfam" id="PF13194"/>
    </source>
</evidence>
<dbReference type="InterPro" id="IPR025105">
    <property type="entry name" value="DUF4010"/>
</dbReference>
<dbReference type="EMBL" id="JALDYZ010000003">
    <property type="protein sequence ID" value="MDI7921939.1"/>
    <property type="molecule type" value="Genomic_DNA"/>
</dbReference>
<dbReference type="PANTHER" id="PTHR39084">
    <property type="entry name" value="MEMBRANE PROTEIN-RELATED"/>
    <property type="match status" value="1"/>
</dbReference>
<dbReference type="Proteomes" id="UP001161580">
    <property type="component" value="Unassembled WGS sequence"/>
</dbReference>
<feature type="transmembrane region" description="Helical" evidence="1">
    <location>
        <begin position="97"/>
        <end position="115"/>
    </location>
</feature>
<feature type="transmembrane region" description="Helical" evidence="1">
    <location>
        <begin position="184"/>
        <end position="205"/>
    </location>
</feature>
<comment type="caution">
    <text evidence="4">The sequence shown here is derived from an EMBL/GenBank/DDBJ whole genome shotgun (WGS) entry which is preliminary data.</text>
</comment>
<evidence type="ECO:0000313" key="5">
    <source>
        <dbReference type="Proteomes" id="UP001161580"/>
    </source>
</evidence>
<feature type="domain" description="DUF4010" evidence="3">
    <location>
        <begin position="189"/>
        <end position="393"/>
    </location>
</feature>
<evidence type="ECO:0000313" key="4">
    <source>
        <dbReference type="EMBL" id="MDI7921939.1"/>
    </source>
</evidence>